<evidence type="ECO:0000259" key="9">
    <source>
        <dbReference type="Pfam" id="PF01794"/>
    </source>
</evidence>
<evidence type="ECO:0000259" key="10">
    <source>
        <dbReference type="Pfam" id="PF08030"/>
    </source>
</evidence>
<name>A0AAJ0D9T6_9PEZI</name>
<dbReference type="PANTHER" id="PTHR32361:SF9">
    <property type="entry name" value="FERRIC REDUCTASE TRANSMEMBRANE COMPONENT 3-RELATED"/>
    <property type="match status" value="1"/>
</dbReference>
<feature type="transmembrane region" description="Helical" evidence="8">
    <location>
        <begin position="181"/>
        <end position="201"/>
    </location>
</feature>
<evidence type="ECO:0000256" key="7">
    <source>
        <dbReference type="ARBA" id="ARBA00023136"/>
    </source>
</evidence>
<feature type="transmembrane region" description="Helical" evidence="8">
    <location>
        <begin position="158"/>
        <end position="174"/>
    </location>
</feature>
<organism evidence="11 12">
    <name type="scientific">Extremus antarcticus</name>
    <dbReference type="NCBI Taxonomy" id="702011"/>
    <lineage>
        <taxon>Eukaryota</taxon>
        <taxon>Fungi</taxon>
        <taxon>Dikarya</taxon>
        <taxon>Ascomycota</taxon>
        <taxon>Pezizomycotina</taxon>
        <taxon>Dothideomycetes</taxon>
        <taxon>Dothideomycetidae</taxon>
        <taxon>Mycosphaerellales</taxon>
        <taxon>Extremaceae</taxon>
        <taxon>Extremus</taxon>
    </lineage>
</organism>
<evidence type="ECO:0000313" key="12">
    <source>
        <dbReference type="Proteomes" id="UP001271007"/>
    </source>
</evidence>
<dbReference type="InterPro" id="IPR051410">
    <property type="entry name" value="Ferric/Cupric_Reductase"/>
</dbReference>
<dbReference type="Proteomes" id="UP001271007">
    <property type="component" value="Unassembled WGS sequence"/>
</dbReference>
<dbReference type="GO" id="GO:0005886">
    <property type="term" value="C:plasma membrane"/>
    <property type="evidence" value="ECO:0007669"/>
    <property type="project" value="TreeGrafter"/>
</dbReference>
<dbReference type="GO" id="GO:0015677">
    <property type="term" value="P:copper ion import"/>
    <property type="evidence" value="ECO:0007669"/>
    <property type="project" value="TreeGrafter"/>
</dbReference>
<feature type="transmembrane region" description="Helical" evidence="8">
    <location>
        <begin position="6"/>
        <end position="24"/>
    </location>
</feature>
<keyword evidence="2" id="KW-0813">Transport</keyword>
<dbReference type="AlphaFoldDB" id="A0AAJ0D9T6"/>
<feature type="transmembrane region" description="Helical" evidence="8">
    <location>
        <begin position="90"/>
        <end position="111"/>
    </location>
</feature>
<keyword evidence="4 8" id="KW-1133">Transmembrane helix</keyword>
<feature type="transmembrane region" description="Helical" evidence="8">
    <location>
        <begin position="262"/>
        <end position="282"/>
    </location>
</feature>
<dbReference type="GO" id="GO:0006879">
    <property type="term" value="P:intracellular iron ion homeostasis"/>
    <property type="evidence" value="ECO:0007669"/>
    <property type="project" value="TreeGrafter"/>
</dbReference>
<evidence type="ECO:0000256" key="1">
    <source>
        <dbReference type="ARBA" id="ARBA00004141"/>
    </source>
</evidence>
<dbReference type="PANTHER" id="PTHR32361">
    <property type="entry name" value="FERRIC/CUPRIC REDUCTASE TRANSMEMBRANE COMPONENT"/>
    <property type="match status" value="1"/>
</dbReference>
<evidence type="ECO:0000256" key="4">
    <source>
        <dbReference type="ARBA" id="ARBA00022989"/>
    </source>
</evidence>
<keyword evidence="6" id="KW-0406">Ion transport</keyword>
<accession>A0AAJ0D9T6</accession>
<keyword evidence="5" id="KW-0560">Oxidoreductase</keyword>
<keyword evidence="3 8" id="KW-0812">Transmembrane</keyword>
<dbReference type="GO" id="GO:0000293">
    <property type="term" value="F:ferric-chelate reductase activity"/>
    <property type="evidence" value="ECO:0007669"/>
    <property type="project" value="TreeGrafter"/>
</dbReference>
<dbReference type="GO" id="GO:0006826">
    <property type="term" value="P:iron ion transport"/>
    <property type="evidence" value="ECO:0007669"/>
    <property type="project" value="TreeGrafter"/>
</dbReference>
<reference evidence="11" key="1">
    <citation type="submission" date="2023-04" db="EMBL/GenBank/DDBJ databases">
        <title>Black Yeasts Isolated from many extreme environments.</title>
        <authorList>
            <person name="Coleine C."/>
            <person name="Stajich J.E."/>
            <person name="Selbmann L."/>
        </authorList>
    </citation>
    <scope>NUCLEOTIDE SEQUENCE</scope>
    <source>
        <strain evidence="11">CCFEE 5312</strain>
    </source>
</reference>
<dbReference type="Pfam" id="PF08030">
    <property type="entry name" value="NAD_binding_6"/>
    <property type="match status" value="1"/>
</dbReference>
<evidence type="ECO:0000256" key="2">
    <source>
        <dbReference type="ARBA" id="ARBA00022448"/>
    </source>
</evidence>
<comment type="caution">
    <text evidence="11">The sequence shown here is derived from an EMBL/GenBank/DDBJ whole genome shotgun (WGS) entry which is preliminary data.</text>
</comment>
<comment type="subcellular location">
    <subcellularLocation>
        <location evidence="1">Membrane</location>
        <topology evidence="1">Multi-pass membrane protein</topology>
    </subcellularLocation>
</comment>
<evidence type="ECO:0000256" key="8">
    <source>
        <dbReference type="SAM" id="Phobius"/>
    </source>
</evidence>
<evidence type="ECO:0008006" key="13">
    <source>
        <dbReference type="Google" id="ProtNLM"/>
    </source>
</evidence>
<protein>
    <recommendedName>
        <fullName evidence="13">FAD-binding FR-type domain-containing protein</fullName>
    </recommendedName>
</protein>
<evidence type="ECO:0000256" key="6">
    <source>
        <dbReference type="ARBA" id="ARBA00023065"/>
    </source>
</evidence>
<dbReference type="InterPro" id="IPR039261">
    <property type="entry name" value="FNR_nucleotide-bd"/>
</dbReference>
<feature type="transmembrane region" description="Helical" evidence="8">
    <location>
        <begin position="59"/>
        <end position="84"/>
    </location>
</feature>
<feature type="domain" description="Ferric reductase NAD binding" evidence="10">
    <location>
        <begin position="259"/>
        <end position="326"/>
    </location>
</feature>
<keyword evidence="7 8" id="KW-0472">Membrane</keyword>
<proteinExistence type="predicted"/>
<dbReference type="SUPFAM" id="SSF52343">
    <property type="entry name" value="Ferredoxin reductase-like, C-terminal NADP-linked domain"/>
    <property type="match status" value="1"/>
</dbReference>
<sequence length="419" mass="46779">MDIAAAYSIALGALLTVFIGWHLAAECTRWRQYLLTLLRKYISQKLIVKRQNGTSDVSIGMAFSVVLFVAANAIGAALSVTTIAELSHRLSMLCTINLVPLFFGVRTSMVASKLCGLSLPTHGLLHRWMGRVFLCEAILHGLLELALANWTISVLETAILSVVSALVVLSILYIRRRAYELFLKSHLVLGLALNGMLWFHLSVLQDLQVVCLSVASGLWVLQTVTWLAHGFSKSLKLCEQHAGILVDGPYGKGPSFEDYDKAMFIASGVGITAHLLAIRSLLRAHNNKTARTRRISLLWVLECKQQESWALEFLYELMKIDTRRIFTILICGSTAKMEQPQLQWPRLWRVGTSTDVRWVIDEEWGAEAGNMAISVCGSPLFEYHVRRAVRASCHDMHLFSSLYQMDESTASKAMVDRLA</sequence>
<dbReference type="EMBL" id="JAWDJX010000161">
    <property type="protein sequence ID" value="KAK3045731.1"/>
    <property type="molecule type" value="Genomic_DNA"/>
</dbReference>
<keyword evidence="12" id="KW-1185">Reference proteome</keyword>
<dbReference type="Pfam" id="PF01794">
    <property type="entry name" value="Ferric_reduct"/>
    <property type="match status" value="1"/>
</dbReference>
<evidence type="ECO:0000256" key="5">
    <source>
        <dbReference type="ARBA" id="ARBA00023002"/>
    </source>
</evidence>
<dbReference type="InterPro" id="IPR013130">
    <property type="entry name" value="Fe3_Rdtase_TM_dom"/>
</dbReference>
<evidence type="ECO:0000256" key="3">
    <source>
        <dbReference type="ARBA" id="ARBA00022692"/>
    </source>
</evidence>
<evidence type="ECO:0000313" key="11">
    <source>
        <dbReference type="EMBL" id="KAK3045731.1"/>
    </source>
</evidence>
<dbReference type="Gene3D" id="3.40.50.80">
    <property type="entry name" value="Nucleotide-binding domain of ferredoxin-NADP reductase (FNR) module"/>
    <property type="match status" value="1"/>
</dbReference>
<feature type="domain" description="Ferric oxidoreductase" evidence="9">
    <location>
        <begin position="96"/>
        <end position="193"/>
    </location>
</feature>
<gene>
    <name evidence="11" type="ORF">LTR09_012727</name>
</gene>
<dbReference type="InterPro" id="IPR013121">
    <property type="entry name" value="Fe_red_NAD-bd_6"/>
</dbReference>